<dbReference type="NCBIfam" id="TIGR02227">
    <property type="entry name" value="sigpep_I_bact"/>
    <property type="match status" value="1"/>
</dbReference>
<dbReference type="InterPro" id="IPR000223">
    <property type="entry name" value="Pept_S26A_signal_pept_1"/>
</dbReference>
<evidence type="ECO:0000313" key="10">
    <source>
        <dbReference type="EMBL" id="OHA57076.1"/>
    </source>
</evidence>
<dbReference type="GO" id="GO:0006465">
    <property type="term" value="P:signal peptide processing"/>
    <property type="evidence" value="ECO:0007669"/>
    <property type="project" value="InterPro"/>
</dbReference>
<evidence type="ECO:0000256" key="3">
    <source>
        <dbReference type="ARBA" id="ARBA00013208"/>
    </source>
</evidence>
<accession>A0A1G2Q929</accession>
<feature type="transmembrane region" description="Helical" evidence="7">
    <location>
        <begin position="12"/>
        <end position="30"/>
    </location>
</feature>
<dbReference type="InterPro" id="IPR019756">
    <property type="entry name" value="Pept_S26A_signal_pept_1_Ser-AS"/>
</dbReference>
<evidence type="ECO:0000313" key="11">
    <source>
        <dbReference type="Proteomes" id="UP000176494"/>
    </source>
</evidence>
<dbReference type="GO" id="GO:0004252">
    <property type="term" value="F:serine-type endopeptidase activity"/>
    <property type="evidence" value="ECO:0007669"/>
    <property type="project" value="InterPro"/>
</dbReference>
<dbReference type="InterPro" id="IPR019757">
    <property type="entry name" value="Pept_S26A_signal_pept_1_Lys-AS"/>
</dbReference>
<evidence type="ECO:0000256" key="5">
    <source>
        <dbReference type="ARBA" id="ARBA00022801"/>
    </source>
</evidence>
<evidence type="ECO:0000256" key="7">
    <source>
        <dbReference type="RuleBase" id="RU003993"/>
    </source>
</evidence>
<dbReference type="EC" id="3.4.21.89" evidence="3 7"/>
<keyword evidence="7" id="KW-0472">Membrane</keyword>
<dbReference type="Pfam" id="PF10502">
    <property type="entry name" value="Peptidase_S26"/>
    <property type="match status" value="1"/>
</dbReference>
<evidence type="ECO:0000256" key="1">
    <source>
        <dbReference type="ARBA" id="ARBA00000677"/>
    </source>
</evidence>
<dbReference type="PROSITE" id="PS00760">
    <property type="entry name" value="SPASE_I_2"/>
    <property type="match status" value="1"/>
</dbReference>
<dbReference type="InterPro" id="IPR036286">
    <property type="entry name" value="LexA/Signal_pep-like_sf"/>
</dbReference>
<dbReference type="Proteomes" id="UP000176494">
    <property type="component" value="Unassembled WGS sequence"/>
</dbReference>
<reference evidence="10 11" key="1">
    <citation type="journal article" date="2016" name="Nat. Commun.">
        <title>Thousands of microbial genomes shed light on interconnected biogeochemical processes in an aquifer system.</title>
        <authorList>
            <person name="Anantharaman K."/>
            <person name="Brown C.T."/>
            <person name="Hug L.A."/>
            <person name="Sharon I."/>
            <person name="Castelle C.J."/>
            <person name="Probst A.J."/>
            <person name="Thomas B.C."/>
            <person name="Singh A."/>
            <person name="Wilkins M.J."/>
            <person name="Karaoz U."/>
            <person name="Brodie E.L."/>
            <person name="Williams K.H."/>
            <person name="Hubbard S.S."/>
            <person name="Banfield J.F."/>
        </authorList>
    </citation>
    <scope>NUCLEOTIDE SEQUENCE [LARGE SCALE GENOMIC DNA]</scope>
</reference>
<evidence type="ECO:0000256" key="4">
    <source>
        <dbReference type="ARBA" id="ARBA00022670"/>
    </source>
</evidence>
<organism evidence="10 11">
    <name type="scientific">Candidatus Vogelbacteria bacterium GWA1_51_14</name>
    <dbReference type="NCBI Taxonomy" id="1802435"/>
    <lineage>
        <taxon>Bacteria</taxon>
        <taxon>Candidatus Vogeliibacteriota</taxon>
    </lineage>
</organism>
<evidence type="ECO:0000256" key="6">
    <source>
        <dbReference type="PIRSR" id="PIRSR600223-1"/>
    </source>
</evidence>
<protein>
    <recommendedName>
        <fullName evidence="3 7">Signal peptidase I</fullName>
        <ecNumber evidence="3 7">3.4.21.89</ecNumber>
    </recommendedName>
</protein>
<comment type="catalytic activity">
    <reaction evidence="1 7">
        <text>Cleavage of hydrophobic, N-terminal signal or leader sequences from secreted and periplasmic proteins.</text>
        <dbReference type="EC" id="3.4.21.89"/>
    </reaction>
</comment>
<name>A0A1G2Q929_9BACT</name>
<dbReference type="CDD" id="cd06530">
    <property type="entry name" value="S26_SPase_I"/>
    <property type="match status" value="1"/>
</dbReference>
<dbReference type="GO" id="GO:0016020">
    <property type="term" value="C:membrane"/>
    <property type="evidence" value="ECO:0007669"/>
    <property type="project" value="UniProtKB-SubCell"/>
</dbReference>
<dbReference type="SUPFAM" id="SSF51306">
    <property type="entry name" value="LexA/Signal peptidase"/>
    <property type="match status" value="1"/>
</dbReference>
<keyword evidence="5 7" id="KW-0378">Hydrolase</keyword>
<sequence>MTDQTRESIWEALKFGLITIAIVIPVRAYVAQPFIVSGSSMVPTFENGEYLVIDELSYHFRGAKRGEVVVFRYPKDPSKFFIKRVIGLPGERLELSPEGVTILTALGQVLTLEEDYVTNQSLPSKTVKLDTGEYFVMGDNRPESLDSRSWGPVTSDLLKGRVLLRLLPVSKAELLPGQH</sequence>
<evidence type="ECO:0000256" key="8">
    <source>
        <dbReference type="RuleBase" id="RU362042"/>
    </source>
</evidence>
<comment type="subcellular location">
    <subcellularLocation>
        <location evidence="8">Membrane</location>
        <topology evidence="8">Single-pass type II membrane protein</topology>
    </subcellularLocation>
</comment>
<dbReference type="PRINTS" id="PR00727">
    <property type="entry name" value="LEADERPTASE"/>
</dbReference>
<dbReference type="STRING" id="1802435.A2114_02235"/>
<dbReference type="PANTHER" id="PTHR43390:SF1">
    <property type="entry name" value="CHLOROPLAST PROCESSING PEPTIDASE"/>
    <property type="match status" value="1"/>
</dbReference>
<feature type="active site" evidence="6">
    <location>
        <position position="40"/>
    </location>
</feature>
<evidence type="ECO:0000256" key="2">
    <source>
        <dbReference type="ARBA" id="ARBA00009370"/>
    </source>
</evidence>
<dbReference type="Gene3D" id="2.10.109.10">
    <property type="entry name" value="Umud Fragment, subunit A"/>
    <property type="match status" value="1"/>
</dbReference>
<dbReference type="EMBL" id="MHTG01000022">
    <property type="protein sequence ID" value="OHA57076.1"/>
    <property type="molecule type" value="Genomic_DNA"/>
</dbReference>
<comment type="caution">
    <text evidence="10">The sequence shown here is derived from an EMBL/GenBank/DDBJ whole genome shotgun (WGS) entry which is preliminary data.</text>
</comment>
<keyword evidence="4 7" id="KW-0645">Protease</keyword>
<dbReference type="PROSITE" id="PS00761">
    <property type="entry name" value="SPASE_I_3"/>
    <property type="match status" value="1"/>
</dbReference>
<evidence type="ECO:0000259" key="9">
    <source>
        <dbReference type="Pfam" id="PF10502"/>
    </source>
</evidence>
<gene>
    <name evidence="10" type="ORF">A2114_02235</name>
</gene>
<comment type="similarity">
    <text evidence="2 8">Belongs to the peptidase S26 family.</text>
</comment>
<dbReference type="InterPro" id="IPR019758">
    <property type="entry name" value="Pept_S26A_signal_pept_1_CS"/>
</dbReference>
<dbReference type="PANTHER" id="PTHR43390">
    <property type="entry name" value="SIGNAL PEPTIDASE I"/>
    <property type="match status" value="1"/>
</dbReference>
<dbReference type="GO" id="GO:0009003">
    <property type="term" value="F:signal peptidase activity"/>
    <property type="evidence" value="ECO:0007669"/>
    <property type="project" value="UniProtKB-EC"/>
</dbReference>
<keyword evidence="7" id="KW-1133">Transmembrane helix</keyword>
<feature type="domain" description="Peptidase S26" evidence="9">
    <location>
        <begin position="10"/>
        <end position="165"/>
    </location>
</feature>
<proteinExistence type="inferred from homology"/>
<feature type="active site" evidence="6">
    <location>
        <position position="83"/>
    </location>
</feature>
<keyword evidence="7" id="KW-0812">Transmembrane</keyword>
<dbReference type="InterPro" id="IPR019533">
    <property type="entry name" value="Peptidase_S26"/>
</dbReference>
<dbReference type="AlphaFoldDB" id="A0A1G2Q929"/>
<dbReference type="PROSITE" id="PS00501">
    <property type="entry name" value="SPASE_I_1"/>
    <property type="match status" value="1"/>
</dbReference>